<dbReference type="CDD" id="cd14847">
    <property type="entry name" value="DD-carboxypeptidase_like"/>
    <property type="match status" value="1"/>
</dbReference>
<dbReference type="Pfam" id="PF02557">
    <property type="entry name" value="VanY"/>
    <property type="match status" value="1"/>
</dbReference>
<protein>
    <submittedName>
        <fullName evidence="2">Peptidase M15B and M15C DD-carboxypeptidase VanY/endolysin</fullName>
    </submittedName>
</protein>
<name>A0A0C5WHW9_9FLAO</name>
<dbReference type="SUPFAM" id="SSF55166">
    <property type="entry name" value="Hedgehog/DD-peptidase"/>
    <property type="match status" value="1"/>
</dbReference>
<dbReference type="PROSITE" id="PS51257">
    <property type="entry name" value="PROKAR_LIPOPROTEIN"/>
    <property type="match status" value="1"/>
</dbReference>
<dbReference type="AlphaFoldDB" id="A0A0C5WHW9"/>
<dbReference type="Gene3D" id="3.30.1380.10">
    <property type="match status" value="1"/>
</dbReference>
<reference evidence="2 3" key="1">
    <citation type="submission" date="2014-02" db="EMBL/GenBank/DDBJ databases">
        <authorList>
            <person name="Young C.-C."/>
            <person name="Hameed A."/>
            <person name="Huang H.-C."/>
            <person name="Shahina M."/>
        </authorList>
    </citation>
    <scope>NUCLEOTIDE SEQUENCE [LARGE SCALE GENOMIC DNA]</scope>
    <source>
        <strain evidence="2 3">CC-SAMT-1</strain>
    </source>
</reference>
<dbReference type="RefSeq" id="WP_044636946.1">
    <property type="nucleotide sequence ID" value="NZ_CP007202.1"/>
</dbReference>
<keyword evidence="2" id="KW-0378">Hydrolase</keyword>
<sequence length="252" mass="29427">MSQLRILIYFFLIVIVSSCKKKDNAIVENKTKVNNLSTTPEVPLVKCIERFKLLGKFNYRKDTAFVKVPSNYSFKNVYIQKVVLDSFVNMATAAKKDGISFKIVSGTRNFTEQKRIWERKWRQNNMPDSIKNALLILKYSSMPSTSRHHWGTDIDINNLNNSYFAMGKGKKEYDWLSKNAHKFGFFQPYTSKENGRTGYNEEKWHWSFKPLSDQYLKVYNDLVTYEDINGFLGFEIAPIIDVIPVYVNGIEY</sequence>
<evidence type="ECO:0000313" key="3">
    <source>
        <dbReference type="Proteomes" id="UP000032229"/>
    </source>
</evidence>
<keyword evidence="2" id="KW-0645">Protease</keyword>
<feature type="domain" description="D-alanyl-D-alanine carboxypeptidase-like core" evidence="1">
    <location>
        <begin position="78"/>
        <end position="210"/>
    </location>
</feature>
<evidence type="ECO:0000259" key="1">
    <source>
        <dbReference type="Pfam" id="PF02557"/>
    </source>
</evidence>
<dbReference type="InterPro" id="IPR052179">
    <property type="entry name" value="DD-CPase-like"/>
</dbReference>
<dbReference type="GO" id="GO:0006508">
    <property type="term" value="P:proteolysis"/>
    <property type="evidence" value="ECO:0007669"/>
    <property type="project" value="InterPro"/>
</dbReference>
<keyword evidence="3" id="KW-1185">Reference proteome</keyword>
<dbReference type="PATRIC" id="fig|1454006.5.peg.4"/>
<evidence type="ECO:0000313" key="2">
    <source>
        <dbReference type="EMBL" id="AJR02275.1"/>
    </source>
</evidence>
<dbReference type="InterPro" id="IPR003709">
    <property type="entry name" value="VanY-like_core_dom"/>
</dbReference>
<dbReference type="PANTHER" id="PTHR34385">
    <property type="entry name" value="D-ALANYL-D-ALANINE CARBOXYPEPTIDASE"/>
    <property type="match status" value="1"/>
</dbReference>
<keyword evidence="2" id="KW-0121">Carboxypeptidase</keyword>
<dbReference type="GO" id="GO:0004180">
    <property type="term" value="F:carboxypeptidase activity"/>
    <property type="evidence" value="ECO:0007669"/>
    <property type="project" value="UniProtKB-KW"/>
</dbReference>
<dbReference type="OrthoDB" id="9792074at2"/>
<dbReference type="KEGG" id="sze:AW14_00025"/>
<gene>
    <name evidence="2" type="ORF">AW14_00025</name>
</gene>
<organism evidence="2 3">
    <name type="scientific">Siansivirga zeaxanthinifaciens CC-SAMT-1</name>
    <dbReference type="NCBI Taxonomy" id="1454006"/>
    <lineage>
        <taxon>Bacteria</taxon>
        <taxon>Pseudomonadati</taxon>
        <taxon>Bacteroidota</taxon>
        <taxon>Flavobacteriia</taxon>
        <taxon>Flavobacteriales</taxon>
        <taxon>Flavobacteriaceae</taxon>
        <taxon>Siansivirga</taxon>
    </lineage>
</organism>
<dbReference type="PANTHER" id="PTHR34385:SF1">
    <property type="entry name" value="PEPTIDOGLYCAN L-ALANYL-D-GLUTAMATE ENDOPEPTIDASE CWLK"/>
    <property type="match status" value="1"/>
</dbReference>
<accession>A0A0C5WHW9</accession>
<dbReference type="Proteomes" id="UP000032229">
    <property type="component" value="Chromosome"/>
</dbReference>
<proteinExistence type="predicted"/>
<dbReference type="HOGENOM" id="CLU_081855_1_0_10"/>
<dbReference type="EMBL" id="CP007202">
    <property type="protein sequence ID" value="AJR02275.1"/>
    <property type="molecule type" value="Genomic_DNA"/>
</dbReference>
<dbReference type="STRING" id="1454006.AW14_00025"/>
<dbReference type="InterPro" id="IPR009045">
    <property type="entry name" value="Zn_M74/Hedgehog-like"/>
</dbReference>